<dbReference type="RefSeq" id="WP_256997324.1">
    <property type="nucleotide sequence ID" value="NZ_CP078013.2"/>
</dbReference>
<dbReference type="InterPro" id="IPR004839">
    <property type="entry name" value="Aminotransferase_I/II_large"/>
</dbReference>
<feature type="domain" description="Aminotransferase class I/classII large" evidence="1">
    <location>
        <begin position="5"/>
        <end position="45"/>
    </location>
</feature>
<dbReference type="Gene3D" id="3.90.1150.10">
    <property type="entry name" value="Aspartate Aminotransferase, domain 1"/>
    <property type="match status" value="1"/>
</dbReference>
<dbReference type="Pfam" id="PF00155">
    <property type="entry name" value="Aminotran_1_2"/>
    <property type="match status" value="1"/>
</dbReference>
<dbReference type="InterPro" id="IPR015422">
    <property type="entry name" value="PyrdxlP-dep_Trfase_small"/>
</dbReference>
<dbReference type="Proteomes" id="UP001056907">
    <property type="component" value="Chromosome"/>
</dbReference>
<dbReference type="AlphaFoldDB" id="A0ABD8B3X6"/>
<sequence length="53" mass="5568">MSKAHGLLDEANVAVVHGSAFGLAPYLRIAYALDEASLRQACAAIHRSCAATR</sequence>
<evidence type="ECO:0000313" key="2">
    <source>
        <dbReference type="EMBL" id="XAO51776.1"/>
    </source>
</evidence>
<dbReference type="SUPFAM" id="SSF53383">
    <property type="entry name" value="PLP-dependent transferases"/>
    <property type="match status" value="1"/>
</dbReference>
<proteinExistence type="predicted"/>
<protein>
    <submittedName>
        <fullName evidence="2">Aminotransferase class I/II-fold pyridoxal phosphate-dependent enzyme</fullName>
    </submittedName>
</protein>
<dbReference type="GO" id="GO:0008483">
    <property type="term" value="F:transaminase activity"/>
    <property type="evidence" value="ECO:0007669"/>
    <property type="project" value="UniProtKB-KW"/>
</dbReference>
<keyword evidence="2" id="KW-0032">Aminotransferase</keyword>
<accession>A0ABD8B3X6</accession>
<gene>
    <name evidence="2" type="ORF">KUA23_10445</name>
</gene>
<keyword evidence="2" id="KW-0808">Transferase</keyword>
<evidence type="ECO:0000259" key="1">
    <source>
        <dbReference type="Pfam" id="PF00155"/>
    </source>
</evidence>
<organism evidence="2 3">
    <name type="scientific">Pseudomonas pergaminensis</name>
    <dbReference type="NCBI Taxonomy" id="2853159"/>
    <lineage>
        <taxon>Bacteria</taxon>
        <taxon>Pseudomonadati</taxon>
        <taxon>Pseudomonadota</taxon>
        <taxon>Gammaproteobacteria</taxon>
        <taxon>Pseudomonadales</taxon>
        <taxon>Pseudomonadaceae</taxon>
        <taxon>Pseudomonas</taxon>
    </lineage>
</organism>
<reference evidence="2" key="1">
    <citation type="journal article" date="2022" name="Front. Plant Sci.">
        <title>Agronomic efficiency and genome mining analysis of the wheat-biostimulant rhizospheric bacterium Pseudomonas pergaminensis sp. nov. strain 1008T.</title>
        <authorList>
            <person name="Diaz M."/>
            <person name="Bach T."/>
            <person name="Gonzalez Anta G."/>
            <person name="Agaras B."/>
            <person name="Wibberg D."/>
            <person name="Noguera F."/>
            <person name="Canciani W."/>
            <person name="Valverde C."/>
        </authorList>
    </citation>
    <scope>NUCLEOTIDE SEQUENCE</scope>
    <source>
        <strain evidence="2">1008</strain>
    </source>
</reference>
<dbReference type="InterPro" id="IPR015424">
    <property type="entry name" value="PyrdxlP-dep_Trfase"/>
</dbReference>
<name>A0ABD8B3X6_9PSED</name>
<evidence type="ECO:0000313" key="3">
    <source>
        <dbReference type="Proteomes" id="UP001056907"/>
    </source>
</evidence>
<dbReference type="EMBL" id="CP078013">
    <property type="protein sequence ID" value="XAO51776.1"/>
    <property type="molecule type" value="Genomic_DNA"/>
</dbReference>
<reference evidence="2" key="2">
    <citation type="submission" date="2024-04" db="EMBL/GenBank/DDBJ databases">
        <authorList>
            <person name="Diaz M."/>
            <person name="Bach T."/>
            <person name="Gonzalez Anta G."/>
            <person name="Agaras B."/>
            <person name="Wibberg D."/>
            <person name="Noguera F."/>
            <person name="Canciani W."/>
            <person name="Ybarra T."/>
            <person name="Nunez M.L."/>
            <person name="Valverde C."/>
        </authorList>
    </citation>
    <scope>NUCLEOTIDE SEQUENCE</scope>
    <source>
        <strain evidence="2">1008</strain>
    </source>
</reference>
<dbReference type="KEGG" id="ppeg:KUA23_10445"/>